<dbReference type="RefSeq" id="WP_130414548.1">
    <property type="nucleotide sequence ID" value="NZ_SGWX01000001.1"/>
</dbReference>
<accession>A0A4V2EY41</accession>
<evidence type="ECO:0000313" key="2">
    <source>
        <dbReference type="EMBL" id="RZS61670.1"/>
    </source>
</evidence>
<dbReference type="Proteomes" id="UP000293852">
    <property type="component" value="Unassembled WGS sequence"/>
</dbReference>
<organism evidence="2 3">
    <name type="scientific">Xylanimonas ulmi</name>
    <dbReference type="NCBI Taxonomy" id="228973"/>
    <lineage>
        <taxon>Bacteria</taxon>
        <taxon>Bacillati</taxon>
        <taxon>Actinomycetota</taxon>
        <taxon>Actinomycetes</taxon>
        <taxon>Micrococcales</taxon>
        <taxon>Promicromonosporaceae</taxon>
        <taxon>Xylanimonas</taxon>
    </lineage>
</organism>
<proteinExistence type="predicted"/>
<reference evidence="2 3" key="1">
    <citation type="submission" date="2019-02" db="EMBL/GenBank/DDBJ databases">
        <title>Sequencing the genomes of 1000 actinobacteria strains.</title>
        <authorList>
            <person name="Klenk H.-P."/>
        </authorList>
    </citation>
    <scope>NUCLEOTIDE SEQUENCE [LARGE SCALE GENOMIC DNA]</scope>
    <source>
        <strain evidence="2 3">DSM 16932</strain>
    </source>
</reference>
<keyword evidence="3" id="KW-1185">Reference proteome</keyword>
<protein>
    <submittedName>
        <fullName evidence="2">Uncharacterized protein</fullName>
    </submittedName>
</protein>
<gene>
    <name evidence="2" type="ORF">EV386_1980</name>
</gene>
<dbReference type="AlphaFoldDB" id="A0A4V2EY41"/>
<feature type="region of interest" description="Disordered" evidence="1">
    <location>
        <begin position="1"/>
        <end position="20"/>
    </location>
</feature>
<comment type="caution">
    <text evidence="2">The sequence shown here is derived from an EMBL/GenBank/DDBJ whole genome shotgun (WGS) entry which is preliminary data.</text>
</comment>
<dbReference type="EMBL" id="SGWX01000001">
    <property type="protein sequence ID" value="RZS61670.1"/>
    <property type="molecule type" value="Genomic_DNA"/>
</dbReference>
<dbReference type="OrthoDB" id="5148025at2"/>
<name>A0A4V2EY41_9MICO</name>
<evidence type="ECO:0000256" key="1">
    <source>
        <dbReference type="SAM" id="MobiDB-lite"/>
    </source>
</evidence>
<evidence type="ECO:0000313" key="3">
    <source>
        <dbReference type="Proteomes" id="UP000293852"/>
    </source>
</evidence>
<sequence>MTGAIFDLDTPTPSPRRNDRPWWADAYETRTGSELRLAGDRLIPARHDCGRWILTGYDAPTLATAVNLDPNPLTALLEAACVILAIPTYRLWGNPGRWSVTPRHEPGLTYLGRAPNADTVTVIAAHACNRPPLTSAQLRMTATTRTRLEEPPY</sequence>